<keyword evidence="3 7" id="KW-0479">Metal-binding</keyword>
<dbReference type="GeneID" id="25292581"/>
<dbReference type="InterPro" id="IPR036163">
    <property type="entry name" value="HMA_dom_sf"/>
</dbReference>
<feature type="compositionally biased region" description="Polar residues" evidence="8">
    <location>
        <begin position="207"/>
        <end position="217"/>
    </location>
</feature>
<feature type="transmembrane region" description="Helical" evidence="7">
    <location>
        <begin position="755"/>
        <end position="776"/>
    </location>
</feature>
<keyword evidence="2 7" id="KW-0812">Transmembrane</keyword>
<feature type="region of interest" description="Disordered" evidence="8">
    <location>
        <begin position="207"/>
        <end position="227"/>
    </location>
</feature>
<feature type="transmembrane region" description="Helical" evidence="7">
    <location>
        <begin position="537"/>
        <end position="558"/>
    </location>
</feature>
<dbReference type="SUPFAM" id="SSF56784">
    <property type="entry name" value="HAD-like"/>
    <property type="match status" value="1"/>
</dbReference>
<feature type="transmembrane region" description="Helical" evidence="7">
    <location>
        <begin position="796"/>
        <end position="823"/>
    </location>
</feature>
<dbReference type="Pfam" id="PF00702">
    <property type="entry name" value="Hydrolase"/>
    <property type="match status" value="1"/>
</dbReference>
<dbReference type="RefSeq" id="XP_013273670.1">
    <property type="nucleotide sequence ID" value="XM_013418216.1"/>
</dbReference>
<dbReference type="InterPro" id="IPR006121">
    <property type="entry name" value="HMA_dom"/>
</dbReference>
<dbReference type="PANTHER" id="PTHR46594:SF4">
    <property type="entry name" value="P-TYPE CATION-TRANSPORTING ATPASE"/>
    <property type="match status" value="1"/>
</dbReference>
<organism evidence="10 11">
    <name type="scientific">Rhinocladiella mackenziei CBS 650.93</name>
    <dbReference type="NCBI Taxonomy" id="1442369"/>
    <lineage>
        <taxon>Eukaryota</taxon>
        <taxon>Fungi</taxon>
        <taxon>Dikarya</taxon>
        <taxon>Ascomycota</taxon>
        <taxon>Pezizomycotina</taxon>
        <taxon>Eurotiomycetes</taxon>
        <taxon>Chaetothyriomycetidae</taxon>
        <taxon>Chaetothyriales</taxon>
        <taxon>Herpotrichiellaceae</taxon>
        <taxon>Rhinocladiella</taxon>
    </lineage>
</organism>
<feature type="transmembrane region" description="Helical" evidence="7">
    <location>
        <begin position="603"/>
        <end position="624"/>
    </location>
</feature>
<evidence type="ECO:0000256" key="7">
    <source>
        <dbReference type="RuleBase" id="RU362081"/>
    </source>
</evidence>
<dbReference type="FunFam" id="2.70.150.10:FF:000002">
    <property type="entry name" value="Copper-transporting ATPase 1, putative"/>
    <property type="match status" value="1"/>
</dbReference>
<dbReference type="PROSITE" id="PS50846">
    <property type="entry name" value="HMA_2"/>
    <property type="match status" value="1"/>
</dbReference>
<dbReference type="Pfam" id="PF24534">
    <property type="entry name" value="HMA_PCA1"/>
    <property type="match status" value="1"/>
</dbReference>
<dbReference type="Pfam" id="PF00122">
    <property type="entry name" value="E1-E2_ATPase"/>
    <property type="match status" value="1"/>
</dbReference>
<dbReference type="InterPro" id="IPR056236">
    <property type="entry name" value="HMA_PCA1"/>
</dbReference>
<comment type="subcellular location">
    <subcellularLocation>
        <location evidence="1 7">Membrane</location>
    </subcellularLocation>
</comment>
<dbReference type="SFLD" id="SFLDG00002">
    <property type="entry name" value="C1.7:_P-type_atpase_like"/>
    <property type="match status" value="1"/>
</dbReference>
<dbReference type="GO" id="GO:0016020">
    <property type="term" value="C:membrane"/>
    <property type="evidence" value="ECO:0007669"/>
    <property type="project" value="UniProtKB-SubCell"/>
</dbReference>
<proteinExistence type="inferred from homology"/>
<feature type="transmembrane region" description="Helical" evidence="7">
    <location>
        <begin position="1128"/>
        <end position="1150"/>
    </location>
</feature>
<dbReference type="InterPro" id="IPR001757">
    <property type="entry name" value="P_typ_ATPase"/>
</dbReference>
<dbReference type="PRINTS" id="PR00119">
    <property type="entry name" value="CATATPASE"/>
</dbReference>
<name>A0A0D2ILF2_9EURO</name>
<dbReference type="InterPro" id="IPR059000">
    <property type="entry name" value="ATPase_P-type_domA"/>
</dbReference>
<feature type="transmembrane region" description="Helical" evidence="7">
    <location>
        <begin position="506"/>
        <end position="525"/>
    </location>
</feature>
<feature type="transmembrane region" description="Helical" evidence="7">
    <location>
        <begin position="1099"/>
        <end position="1122"/>
    </location>
</feature>
<evidence type="ECO:0000256" key="2">
    <source>
        <dbReference type="ARBA" id="ARBA00022692"/>
    </source>
</evidence>
<evidence type="ECO:0000256" key="3">
    <source>
        <dbReference type="ARBA" id="ARBA00022723"/>
    </source>
</evidence>
<keyword evidence="6 7" id="KW-0472">Membrane</keyword>
<keyword evidence="5 7" id="KW-1133">Transmembrane helix</keyword>
<dbReference type="Proteomes" id="UP000053617">
    <property type="component" value="Unassembled WGS sequence"/>
</dbReference>
<dbReference type="InterPro" id="IPR036412">
    <property type="entry name" value="HAD-like_sf"/>
</dbReference>
<dbReference type="InterPro" id="IPR008250">
    <property type="entry name" value="ATPase_P-typ_transduc_dom_A_sf"/>
</dbReference>
<evidence type="ECO:0000259" key="9">
    <source>
        <dbReference type="PROSITE" id="PS50846"/>
    </source>
</evidence>
<keyword evidence="7" id="KW-0547">Nucleotide-binding</keyword>
<dbReference type="GO" id="GO:0046872">
    <property type="term" value="F:metal ion binding"/>
    <property type="evidence" value="ECO:0007669"/>
    <property type="project" value="UniProtKB-KW"/>
</dbReference>
<dbReference type="STRING" id="1442369.A0A0D2ILF2"/>
<dbReference type="InterPro" id="IPR023299">
    <property type="entry name" value="ATPase_P-typ_cyto_dom_N"/>
</dbReference>
<dbReference type="Gene3D" id="3.40.50.1000">
    <property type="entry name" value="HAD superfamily/HAD-like"/>
    <property type="match status" value="1"/>
</dbReference>
<evidence type="ECO:0000256" key="1">
    <source>
        <dbReference type="ARBA" id="ARBA00004370"/>
    </source>
</evidence>
<dbReference type="PANTHER" id="PTHR46594">
    <property type="entry name" value="P-TYPE CATION-TRANSPORTING ATPASE"/>
    <property type="match status" value="1"/>
</dbReference>
<dbReference type="SFLD" id="SFLDF00027">
    <property type="entry name" value="p-type_atpase"/>
    <property type="match status" value="1"/>
</dbReference>
<dbReference type="NCBIfam" id="TIGR01525">
    <property type="entry name" value="ATPase-IB_hvy"/>
    <property type="match status" value="1"/>
</dbReference>
<dbReference type="CDD" id="cd00371">
    <property type="entry name" value="HMA"/>
    <property type="match status" value="1"/>
</dbReference>
<feature type="transmembrane region" description="Helical" evidence="7">
    <location>
        <begin position="570"/>
        <end position="591"/>
    </location>
</feature>
<dbReference type="GO" id="GO:0005524">
    <property type="term" value="F:ATP binding"/>
    <property type="evidence" value="ECO:0007669"/>
    <property type="project" value="UniProtKB-UniRule"/>
</dbReference>
<feature type="domain" description="HMA" evidence="9">
    <location>
        <begin position="357"/>
        <end position="424"/>
    </location>
</feature>
<dbReference type="HOGENOM" id="CLU_001771_0_0_1"/>
<protein>
    <submittedName>
        <fullName evidence="10">Copper-translocating P-type ATPase</fullName>
    </submittedName>
</protein>
<evidence type="ECO:0000313" key="10">
    <source>
        <dbReference type="EMBL" id="KIX06534.1"/>
    </source>
</evidence>
<reference evidence="10 11" key="1">
    <citation type="submission" date="2015-01" db="EMBL/GenBank/DDBJ databases">
        <title>The Genome Sequence of Rhinocladiella mackenzie CBS 650.93.</title>
        <authorList>
            <consortium name="The Broad Institute Genomics Platform"/>
            <person name="Cuomo C."/>
            <person name="de Hoog S."/>
            <person name="Gorbushina A."/>
            <person name="Stielow B."/>
            <person name="Teixiera M."/>
            <person name="Abouelleil A."/>
            <person name="Chapman S.B."/>
            <person name="Priest M."/>
            <person name="Young S.K."/>
            <person name="Wortman J."/>
            <person name="Nusbaum C."/>
            <person name="Birren B."/>
        </authorList>
    </citation>
    <scope>NUCLEOTIDE SEQUENCE [LARGE SCALE GENOMIC DNA]</scope>
    <source>
        <strain evidence="10 11">CBS 650.93</strain>
    </source>
</reference>
<dbReference type="PROSITE" id="PS00154">
    <property type="entry name" value="ATPASE_E1_E2"/>
    <property type="match status" value="1"/>
</dbReference>
<dbReference type="NCBIfam" id="TIGR01494">
    <property type="entry name" value="ATPase_P-type"/>
    <property type="match status" value="1"/>
</dbReference>
<dbReference type="VEuPathDB" id="FungiDB:Z518_04510"/>
<dbReference type="InterPro" id="IPR017969">
    <property type="entry name" value="Heavy-metal-associated_CS"/>
</dbReference>
<dbReference type="Pfam" id="PF00403">
    <property type="entry name" value="HMA"/>
    <property type="match status" value="1"/>
</dbReference>
<dbReference type="SUPFAM" id="SSF81653">
    <property type="entry name" value="Calcium ATPase, transduction domain A"/>
    <property type="match status" value="1"/>
</dbReference>
<evidence type="ECO:0000256" key="4">
    <source>
        <dbReference type="ARBA" id="ARBA00022967"/>
    </source>
</evidence>
<dbReference type="GO" id="GO:0019829">
    <property type="term" value="F:ATPase-coupled monoatomic cation transmembrane transporter activity"/>
    <property type="evidence" value="ECO:0007669"/>
    <property type="project" value="InterPro"/>
</dbReference>
<evidence type="ECO:0000256" key="8">
    <source>
        <dbReference type="SAM" id="MobiDB-lite"/>
    </source>
</evidence>
<dbReference type="NCBIfam" id="TIGR01511">
    <property type="entry name" value="ATPase-IB1_Cu"/>
    <property type="match status" value="1"/>
</dbReference>
<gene>
    <name evidence="10" type="ORF">Z518_04510</name>
</gene>
<keyword evidence="7" id="KW-0067">ATP-binding</keyword>
<dbReference type="InterPro" id="IPR018303">
    <property type="entry name" value="ATPase_P-typ_P_site"/>
</dbReference>
<evidence type="ECO:0000256" key="5">
    <source>
        <dbReference type="ARBA" id="ARBA00022989"/>
    </source>
</evidence>
<dbReference type="GO" id="GO:0016887">
    <property type="term" value="F:ATP hydrolysis activity"/>
    <property type="evidence" value="ECO:0007669"/>
    <property type="project" value="InterPro"/>
</dbReference>
<comment type="similarity">
    <text evidence="7">Belongs to the cation transport ATPase (P-type) (TC 3.A.3) family. Type IB subfamily.</text>
</comment>
<evidence type="ECO:0000256" key="6">
    <source>
        <dbReference type="ARBA" id="ARBA00023136"/>
    </source>
</evidence>
<dbReference type="EMBL" id="KN847477">
    <property type="protein sequence ID" value="KIX06534.1"/>
    <property type="molecule type" value="Genomic_DNA"/>
</dbReference>
<dbReference type="Gene3D" id="2.70.150.10">
    <property type="entry name" value="Calcium-transporting ATPase, cytoplasmic transduction domain A"/>
    <property type="match status" value="1"/>
</dbReference>
<dbReference type="InterPro" id="IPR027256">
    <property type="entry name" value="P-typ_ATPase_IB"/>
</dbReference>
<dbReference type="GO" id="GO:0030003">
    <property type="term" value="P:intracellular monoatomic cation homeostasis"/>
    <property type="evidence" value="ECO:0007669"/>
    <property type="project" value="UniProtKB-ARBA"/>
</dbReference>
<accession>A0A0D2ILF2</accession>
<dbReference type="Gene3D" id="3.30.70.100">
    <property type="match status" value="1"/>
</dbReference>
<dbReference type="OrthoDB" id="432719at2759"/>
<keyword evidence="11" id="KW-1185">Reference proteome</keyword>
<dbReference type="SUPFAM" id="SSF55008">
    <property type="entry name" value="HMA, heavy metal-associated domain"/>
    <property type="match status" value="1"/>
</dbReference>
<dbReference type="AlphaFoldDB" id="A0A0D2ILF2"/>
<dbReference type="SFLD" id="SFLDS00003">
    <property type="entry name" value="Haloacid_Dehalogenase"/>
    <property type="match status" value="1"/>
</dbReference>
<dbReference type="Gene3D" id="3.40.1110.10">
    <property type="entry name" value="Calcium-transporting ATPase, cytoplasmic domain N"/>
    <property type="match status" value="1"/>
</dbReference>
<dbReference type="PROSITE" id="PS01047">
    <property type="entry name" value="HMA_1"/>
    <property type="match status" value="1"/>
</dbReference>
<dbReference type="InterPro" id="IPR044492">
    <property type="entry name" value="P_typ_ATPase_HD_dom"/>
</dbReference>
<evidence type="ECO:0000313" key="11">
    <source>
        <dbReference type="Proteomes" id="UP000053617"/>
    </source>
</evidence>
<keyword evidence="4" id="KW-1278">Translocase</keyword>
<sequence>MAVQHATVRPSPIIERRSRPLTGTSLDICIRAIAAEECRRICGAIHEQPAANVDDCTEPCCVDKEETSGTGPRILDTYYTKDKGHHCGASDSGGNSPKEADCCTDKKIACKSVEKDTCCADKKGDVCVDNKDDYCPEKKSTCDAKDKEYCSDKKASCVDVPYHTCCSGKQATLRGHVKNDCYTTKEAIPNTSQDDDCCADKKATCSNAPQKPNSTPSIAGKKRPRTDGACGSHLQRAFNQYASYLETGRCICQSVLNRLDGCCGNPAVKQPTTAGSTKSYGYSTSIATQSMSSLRSTTKKSCREPCCDAKISRVEARRSSDLSSCSRDRVQISSAAPLKLPLPRAKVVDIEADAAREHVILGVSGMTCTGCVRKVTNVLNNVDGVSAIKVTFVTGMAEFDLDPKVGNLPQIIPRIEKETGFKFSQIASDYQTLEVVVDPSAAQHVLGRLRDVCESVEKVNKTTYRVSHDPTAIGARFILSSVPGVRLAPPGNDAKRADGRRKLMRTAWSTSLAAVFTIPVVVLAWSDNPLPDTTNSIIELVLATVVQAIAVPEFYAGAIKSLVYSRVLEMDMLVVISITAAFGYSVVAFALTHAGYTLEEGPFFETSALLITLVLLGRLIAALAKVRAVSAVSMRSLQAEKALLVDPSSGNTTEIDARLLQLGDVFLVPPHGKIVTDGDILRGSSAVDESMLTGESLPVPKSPGDQLIAGTINGAGALTVRLTRLPGKNSITDIAGLVENALGSKPRIQDLADKIASYFIPAVITTSLIVFAVWMAVARKVRGEEGGGAMGLAITYGIAVMAVSCPCAVGLAVPMVLVIAGGVAARHGVIIKQADAIERGYKVTDVIFDKTGTITTGDLATIHRQAFPGEGRSEDEIFSVTRAITKDNQHPVSLAVSIELQKRHIRSAEVENLESVPGAGIRCTWKGQKVLAGNPFWLGIDHRPEISGLINQGMTLLCVTIESKPVAVFGLRSTIRKEATKTIADLQRRGLVCHIVSGDTPRVVEDIAQAVGVPFSKIASRQSPTDKQNYVQGLMSAKKVVLFCGDGTNDAVAVAQADVGLQIGAASDVTRATADVVLLGGLDGLLVLLNLSQRSFRRIAFNFAWSAFYNVLAMLLAAGAFVKVRIPPAYAGLGEVVSVVPVIAAAVTLMRARHAH</sequence>
<dbReference type="InterPro" id="IPR023214">
    <property type="entry name" value="HAD_sf"/>
</dbReference>